<keyword evidence="2" id="KW-1185">Reference proteome</keyword>
<organism evidence="1 2">
    <name type="scientific">Photobacterium chitinilyticum</name>
    <dbReference type="NCBI Taxonomy" id="2485123"/>
    <lineage>
        <taxon>Bacteria</taxon>
        <taxon>Pseudomonadati</taxon>
        <taxon>Pseudomonadota</taxon>
        <taxon>Gammaproteobacteria</taxon>
        <taxon>Vibrionales</taxon>
        <taxon>Vibrionaceae</taxon>
        <taxon>Photobacterium</taxon>
    </lineage>
</organism>
<evidence type="ECO:0000313" key="1">
    <source>
        <dbReference type="EMBL" id="RWX57061.1"/>
    </source>
</evidence>
<dbReference type="EMBL" id="RJLM01000001">
    <property type="protein sequence ID" value="RWX57061.1"/>
    <property type="molecule type" value="Genomic_DNA"/>
</dbReference>
<dbReference type="AlphaFoldDB" id="A0A3S3QUH2"/>
<evidence type="ECO:0000313" key="2">
    <source>
        <dbReference type="Proteomes" id="UP000287563"/>
    </source>
</evidence>
<accession>A0A3S3QUH2</accession>
<dbReference type="RefSeq" id="WP_128782375.1">
    <property type="nucleotide sequence ID" value="NZ_RJLM01000001.1"/>
</dbReference>
<proteinExistence type="predicted"/>
<gene>
    <name evidence="1" type="ORF">EDI28_03205</name>
</gene>
<comment type="caution">
    <text evidence="1">The sequence shown here is derived from an EMBL/GenBank/DDBJ whole genome shotgun (WGS) entry which is preliminary data.</text>
</comment>
<reference evidence="1 2" key="1">
    <citation type="submission" date="2018-11" db="EMBL/GenBank/DDBJ databases">
        <title>Photobacterium sp. BEI247 sp. nov., a marine bacterium isolated from Yongle Blue Hole in the South China Sea.</title>
        <authorList>
            <person name="Wang X."/>
        </authorList>
    </citation>
    <scope>NUCLEOTIDE SEQUENCE [LARGE SCALE GENOMIC DNA]</scope>
    <source>
        <strain evidence="2">BEI247</strain>
    </source>
</reference>
<protein>
    <submittedName>
        <fullName evidence="1">Uncharacterized protein</fullName>
    </submittedName>
</protein>
<dbReference type="Proteomes" id="UP000287563">
    <property type="component" value="Unassembled WGS sequence"/>
</dbReference>
<name>A0A3S3QUH2_9GAMM</name>
<sequence>MNKLDDVAAQSRDQLAYIEKFTQDKQLEVASIFEQNQQQLNNLEPFQKASEIENQVSEMMDSVSKELASAMKAINQQISDL</sequence>